<dbReference type="InterPro" id="IPR027275">
    <property type="entry name" value="PRC-brl_dom"/>
</dbReference>
<dbReference type="Pfam" id="PF05239">
    <property type="entry name" value="PRC"/>
    <property type="match status" value="1"/>
</dbReference>
<dbReference type="NCBIfam" id="TIGR02273">
    <property type="entry name" value="16S_RimM"/>
    <property type="match status" value="1"/>
</dbReference>
<comment type="caution">
    <text evidence="8">The sequence shown here is derived from an EMBL/GenBank/DDBJ whole genome shotgun (WGS) entry which is preliminary data.</text>
</comment>
<dbReference type="HAMAP" id="MF_00014">
    <property type="entry name" value="Ribosome_mat_RimM"/>
    <property type="match status" value="1"/>
</dbReference>
<comment type="similarity">
    <text evidence="5">Belongs to the RimM family.</text>
</comment>
<keyword evidence="3 5" id="KW-0698">rRNA processing</keyword>
<dbReference type="InterPro" id="IPR011033">
    <property type="entry name" value="PRC_barrel-like_sf"/>
</dbReference>
<dbReference type="Pfam" id="PF01782">
    <property type="entry name" value="RimM"/>
    <property type="match status" value="1"/>
</dbReference>
<dbReference type="Proteomes" id="UP000643810">
    <property type="component" value="Unassembled WGS sequence"/>
</dbReference>
<dbReference type="EMBL" id="JACOPG010000001">
    <property type="protein sequence ID" value="MBC5685048.1"/>
    <property type="molecule type" value="Genomic_DNA"/>
</dbReference>
<evidence type="ECO:0000313" key="9">
    <source>
        <dbReference type="Proteomes" id="UP000643810"/>
    </source>
</evidence>
<dbReference type="InterPro" id="IPR011961">
    <property type="entry name" value="RimM"/>
</dbReference>
<feature type="domain" description="RimM N-terminal" evidence="6">
    <location>
        <begin position="5"/>
        <end position="86"/>
    </location>
</feature>
<evidence type="ECO:0000256" key="3">
    <source>
        <dbReference type="ARBA" id="ARBA00022552"/>
    </source>
</evidence>
<name>A0ABR7GC84_9FIRM</name>
<dbReference type="InterPro" id="IPR009000">
    <property type="entry name" value="Transl_B-barrel_sf"/>
</dbReference>
<evidence type="ECO:0000259" key="6">
    <source>
        <dbReference type="Pfam" id="PF01782"/>
    </source>
</evidence>
<evidence type="ECO:0000313" key="8">
    <source>
        <dbReference type="EMBL" id="MBC5685048.1"/>
    </source>
</evidence>
<evidence type="ECO:0000256" key="2">
    <source>
        <dbReference type="ARBA" id="ARBA00022517"/>
    </source>
</evidence>
<proteinExistence type="inferred from homology"/>
<organism evidence="8 9">
    <name type="scientific">Roseburia lenta</name>
    <dbReference type="NCBI Taxonomy" id="2763061"/>
    <lineage>
        <taxon>Bacteria</taxon>
        <taxon>Bacillati</taxon>
        <taxon>Bacillota</taxon>
        <taxon>Clostridia</taxon>
        <taxon>Lachnospirales</taxon>
        <taxon>Lachnospiraceae</taxon>
        <taxon>Roseburia</taxon>
    </lineage>
</organism>
<dbReference type="InterPro" id="IPR002676">
    <property type="entry name" value="RimM_N"/>
</dbReference>
<reference evidence="8 9" key="1">
    <citation type="submission" date="2020-08" db="EMBL/GenBank/DDBJ databases">
        <title>Genome public.</title>
        <authorList>
            <person name="Liu C."/>
            <person name="Sun Q."/>
        </authorList>
    </citation>
    <scope>NUCLEOTIDE SEQUENCE [LARGE SCALE GENOMIC DNA]</scope>
    <source>
        <strain evidence="8 9">NSJ-9</strain>
    </source>
</reference>
<comment type="function">
    <text evidence="5">An accessory protein needed during the final step in the assembly of 30S ribosomal subunit, possibly for assembly of the head region. Essential for efficient processing of 16S rRNA. May be needed both before and after RbfA during the maturation of 16S rRNA. It has affinity for free ribosomal 30S subunits but not for 70S ribosomes.</text>
</comment>
<evidence type="ECO:0000256" key="5">
    <source>
        <dbReference type="HAMAP-Rule" id="MF_00014"/>
    </source>
</evidence>
<evidence type="ECO:0000256" key="4">
    <source>
        <dbReference type="ARBA" id="ARBA00023186"/>
    </source>
</evidence>
<sequence length="170" mass="19012">MDLYQVGAITQTHGVRGEVKVFPLTDDVMRFKNMKDLILDTGREQITLEVTSARPQKNLVILKFKGYDSINDVEKYKGAKLYVTKENRVACDEDEYFIADLIGLTVVTDDGSVLGTLTDVITTGANDVYAVKMESGKELLIPAIHDCILQVNDDERKMTVHLLDGLLDEE</sequence>
<keyword evidence="1 5" id="KW-0963">Cytoplasm</keyword>
<keyword evidence="4 5" id="KW-0143">Chaperone</keyword>
<dbReference type="SUPFAM" id="SSF50346">
    <property type="entry name" value="PRC-barrel domain"/>
    <property type="match status" value="1"/>
</dbReference>
<dbReference type="SUPFAM" id="SSF50447">
    <property type="entry name" value="Translation proteins"/>
    <property type="match status" value="1"/>
</dbReference>
<accession>A0ABR7GC84</accession>
<comment type="subcellular location">
    <subcellularLocation>
        <location evidence="5">Cytoplasm</location>
    </subcellularLocation>
</comment>
<dbReference type="InterPro" id="IPR036976">
    <property type="entry name" value="RimM_N_sf"/>
</dbReference>
<protein>
    <recommendedName>
        <fullName evidence="5">Ribosome maturation factor RimM</fullName>
    </recommendedName>
</protein>
<feature type="domain" description="PRC-barrel" evidence="7">
    <location>
        <begin position="93"/>
        <end position="163"/>
    </location>
</feature>
<dbReference type="Gene3D" id="2.30.30.240">
    <property type="entry name" value="PRC-barrel domain"/>
    <property type="match status" value="1"/>
</dbReference>
<comment type="domain">
    <text evidence="5">The PRC barrel domain binds ribosomal protein uS19.</text>
</comment>
<keyword evidence="2 5" id="KW-0690">Ribosome biogenesis</keyword>
<comment type="subunit">
    <text evidence="5">Binds ribosomal protein uS19.</text>
</comment>
<dbReference type="PANTHER" id="PTHR33692:SF1">
    <property type="entry name" value="RIBOSOME MATURATION FACTOR RIMM"/>
    <property type="match status" value="1"/>
</dbReference>
<dbReference type="RefSeq" id="WP_118281306.1">
    <property type="nucleotide sequence ID" value="NZ_JACOPG010000001.1"/>
</dbReference>
<keyword evidence="9" id="KW-1185">Reference proteome</keyword>
<evidence type="ECO:0000256" key="1">
    <source>
        <dbReference type="ARBA" id="ARBA00022490"/>
    </source>
</evidence>
<gene>
    <name evidence="5 8" type="primary">rimM</name>
    <name evidence="8" type="ORF">H8R94_00235</name>
</gene>
<evidence type="ECO:0000259" key="7">
    <source>
        <dbReference type="Pfam" id="PF05239"/>
    </source>
</evidence>
<dbReference type="Gene3D" id="2.40.30.60">
    <property type="entry name" value="RimM"/>
    <property type="match status" value="1"/>
</dbReference>
<dbReference type="PANTHER" id="PTHR33692">
    <property type="entry name" value="RIBOSOME MATURATION FACTOR RIMM"/>
    <property type="match status" value="1"/>
</dbReference>